<feature type="binding site" evidence="2">
    <location>
        <position position="48"/>
    </location>
    <ligand>
        <name>Zn(2+)</name>
        <dbReference type="ChEBI" id="CHEBI:29105"/>
    </ligand>
</feature>
<dbReference type="InterPro" id="IPR001765">
    <property type="entry name" value="Carbonic_anhydrase"/>
</dbReference>
<organism evidence="3">
    <name type="scientific">Clostridium botulinum B str. Osaka05</name>
    <dbReference type="NCBI Taxonomy" id="1407017"/>
    <lineage>
        <taxon>Bacteria</taxon>
        <taxon>Bacillati</taxon>
        <taxon>Bacillota</taxon>
        <taxon>Clostridia</taxon>
        <taxon>Eubacteriales</taxon>
        <taxon>Clostridiaceae</taxon>
        <taxon>Clostridium</taxon>
    </lineage>
</organism>
<dbReference type="RefSeq" id="WP_030034729.1">
    <property type="nucleotide sequence ID" value="NZ_DF384213.1"/>
</dbReference>
<dbReference type="Proteomes" id="UP000054164">
    <property type="component" value="Unassembled WGS sequence"/>
</dbReference>
<keyword evidence="2" id="KW-0862">Zinc</keyword>
<dbReference type="HOGENOM" id="CLU_1376219_0_0_9"/>
<dbReference type="GO" id="GO:0008270">
    <property type="term" value="F:zinc ion binding"/>
    <property type="evidence" value="ECO:0007669"/>
    <property type="project" value="InterPro"/>
</dbReference>
<sequence>MDKLIKVENIKDILPIYENTAIEKLLKYHNLGYKLEECNKAELLVGMCMDNRKQLNIPNNFAYILRTGGGNLRYSEFKISYAIAVGGVKTLALIGHNHCGMVNLMNKKEKFIQGLMDNAGWSMQQAEEHFMSFAPMFEIENEISFLLSETKRLREKYPKILIAPLFYNVDDNLLYLVKENN</sequence>
<dbReference type="Pfam" id="PF00484">
    <property type="entry name" value="Pro_CA"/>
    <property type="match status" value="1"/>
</dbReference>
<feature type="binding site" evidence="2">
    <location>
        <position position="96"/>
    </location>
    <ligand>
        <name>Zn(2+)</name>
        <dbReference type="ChEBI" id="CHEBI:29105"/>
    </ligand>
</feature>
<dbReference type="AlphaFoldDB" id="A0A0S6U142"/>
<feature type="binding site" evidence="2">
    <location>
        <position position="99"/>
    </location>
    <ligand>
        <name>Zn(2+)</name>
        <dbReference type="ChEBI" id="CHEBI:29105"/>
    </ligand>
</feature>
<evidence type="ECO:0000313" key="3">
    <source>
        <dbReference type="EMBL" id="GAE02019.1"/>
    </source>
</evidence>
<comment type="cofactor">
    <cofactor evidence="2">
        <name>Zn(2+)</name>
        <dbReference type="ChEBI" id="CHEBI:29105"/>
    </cofactor>
    <text evidence="2">Binds 1 zinc ion per subunit.</text>
</comment>
<feature type="binding site" evidence="2">
    <location>
        <position position="50"/>
    </location>
    <ligand>
        <name>Zn(2+)</name>
        <dbReference type="ChEBI" id="CHEBI:29105"/>
    </ligand>
</feature>
<keyword evidence="2" id="KW-0479">Metal-binding</keyword>
<reference evidence="3" key="1">
    <citation type="submission" date="2013-10" db="EMBL/GenBank/DDBJ databases">
        <title>Draft genome sequence of Clostridium botulinum type B strain Osaka05.</title>
        <authorList>
            <person name="Sakaguchi Y."/>
            <person name="Hosomi K."/>
            <person name="Uchiyama J."/>
            <person name="Ogura Y."/>
            <person name="Sakaguchi M."/>
            <person name="Kohda T."/>
            <person name="Mukamoto M."/>
            <person name="Misawa N."/>
            <person name="Matsuzaki S."/>
            <person name="Hayashi T."/>
            <person name="Kozaki S."/>
        </authorList>
    </citation>
    <scope>NUCLEOTIDE SEQUENCE</scope>
    <source>
        <strain evidence="3">Osaka05</strain>
    </source>
</reference>
<protein>
    <submittedName>
        <fullName evidence="3">Carbonic anhydrase</fullName>
    </submittedName>
</protein>
<dbReference type="InterPro" id="IPR036874">
    <property type="entry name" value="Carbonic_anhydrase_sf"/>
</dbReference>
<proteinExistence type="inferred from homology"/>
<dbReference type="SMART" id="SM00947">
    <property type="entry name" value="Pro_CA"/>
    <property type="match status" value="1"/>
</dbReference>
<evidence type="ECO:0000256" key="2">
    <source>
        <dbReference type="PIRSR" id="PIRSR601765-1"/>
    </source>
</evidence>
<dbReference type="Gene3D" id="3.40.1050.10">
    <property type="entry name" value="Carbonic anhydrase"/>
    <property type="match status" value="1"/>
</dbReference>
<evidence type="ECO:0000256" key="1">
    <source>
        <dbReference type="ARBA" id="ARBA00006217"/>
    </source>
</evidence>
<name>A0A0S6U142_CLOBO</name>
<gene>
    <name evidence="3" type="ORF">CBO05C_1709</name>
</gene>
<dbReference type="SUPFAM" id="SSF53056">
    <property type="entry name" value="beta-carbonic anhydrase, cab"/>
    <property type="match status" value="1"/>
</dbReference>
<comment type="similarity">
    <text evidence="1">Belongs to the beta-class carbonic anhydrase family.</text>
</comment>
<accession>A0A0S6U142</accession>
<dbReference type="GO" id="GO:0004089">
    <property type="term" value="F:carbonate dehydratase activity"/>
    <property type="evidence" value="ECO:0007669"/>
    <property type="project" value="InterPro"/>
</dbReference>
<dbReference type="EMBL" id="DF384213">
    <property type="protein sequence ID" value="GAE02019.1"/>
    <property type="molecule type" value="Genomic_DNA"/>
</dbReference>